<dbReference type="AlphaFoldDB" id="A0AAV7U2D4"/>
<evidence type="ECO:0000313" key="1">
    <source>
        <dbReference type="EMBL" id="KAJ1182945.1"/>
    </source>
</evidence>
<dbReference type="Proteomes" id="UP001066276">
    <property type="component" value="Chromosome 3_2"/>
</dbReference>
<dbReference type="EMBL" id="JANPWB010000006">
    <property type="protein sequence ID" value="KAJ1182945.1"/>
    <property type="molecule type" value="Genomic_DNA"/>
</dbReference>
<proteinExistence type="predicted"/>
<sequence>MGFLQLPTRHCVRHTGVDAAVPALKPGTVSSIRASVQQGLLVTGTSRVTGAYEEMPPLIPGTVCGTGVFLQLCLLMPGTVRVTRVHAAVPALTHESRA</sequence>
<evidence type="ECO:0000313" key="2">
    <source>
        <dbReference type="Proteomes" id="UP001066276"/>
    </source>
</evidence>
<organism evidence="1 2">
    <name type="scientific">Pleurodeles waltl</name>
    <name type="common">Iberian ribbed newt</name>
    <dbReference type="NCBI Taxonomy" id="8319"/>
    <lineage>
        <taxon>Eukaryota</taxon>
        <taxon>Metazoa</taxon>
        <taxon>Chordata</taxon>
        <taxon>Craniata</taxon>
        <taxon>Vertebrata</taxon>
        <taxon>Euteleostomi</taxon>
        <taxon>Amphibia</taxon>
        <taxon>Batrachia</taxon>
        <taxon>Caudata</taxon>
        <taxon>Salamandroidea</taxon>
        <taxon>Salamandridae</taxon>
        <taxon>Pleurodelinae</taxon>
        <taxon>Pleurodeles</taxon>
    </lineage>
</organism>
<name>A0AAV7U2D4_PLEWA</name>
<protein>
    <submittedName>
        <fullName evidence="1">Uncharacterized protein</fullName>
    </submittedName>
</protein>
<comment type="caution">
    <text evidence="1">The sequence shown here is derived from an EMBL/GenBank/DDBJ whole genome shotgun (WGS) entry which is preliminary data.</text>
</comment>
<accession>A0AAV7U2D4</accession>
<keyword evidence="2" id="KW-1185">Reference proteome</keyword>
<gene>
    <name evidence="1" type="ORF">NDU88_008122</name>
</gene>
<reference evidence="1" key="1">
    <citation type="journal article" date="2022" name="bioRxiv">
        <title>Sequencing and chromosome-scale assembly of the giantPleurodeles waltlgenome.</title>
        <authorList>
            <person name="Brown T."/>
            <person name="Elewa A."/>
            <person name="Iarovenko S."/>
            <person name="Subramanian E."/>
            <person name="Araus A.J."/>
            <person name="Petzold A."/>
            <person name="Susuki M."/>
            <person name="Suzuki K.-i.T."/>
            <person name="Hayashi T."/>
            <person name="Toyoda A."/>
            <person name="Oliveira C."/>
            <person name="Osipova E."/>
            <person name="Leigh N.D."/>
            <person name="Simon A."/>
            <person name="Yun M.H."/>
        </authorList>
    </citation>
    <scope>NUCLEOTIDE SEQUENCE</scope>
    <source>
        <strain evidence="1">20211129_DDA</strain>
        <tissue evidence="1">Liver</tissue>
    </source>
</reference>